<proteinExistence type="predicted"/>
<dbReference type="Proteomes" id="UP001172159">
    <property type="component" value="Unassembled WGS sequence"/>
</dbReference>
<accession>A0AA40BTD5</accession>
<comment type="caution">
    <text evidence="2">The sequence shown here is derived from an EMBL/GenBank/DDBJ whole genome shotgun (WGS) entry which is preliminary data.</text>
</comment>
<sequence length="54" mass="6525">MLMISRHWESGGFLHTERWASFYLLLCWEGVTLLVLSVNYYLCSMYKVQRYITD</sequence>
<evidence type="ECO:0000256" key="1">
    <source>
        <dbReference type="SAM" id="Phobius"/>
    </source>
</evidence>
<gene>
    <name evidence="2" type="ORF">B0T21DRAFT_363715</name>
</gene>
<keyword evidence="1" id="KW-0812">Transmembrane</keyword>
<protein>
    <submittedName>
        <fullName evidence="2">Uncharacterized protein</fullName>
    </submittedName>
</protein>
<keyword evidence="1" id="KW-0472">Membrane</keyword>
<feature type="transmembrane region" description="Helical" evidence="1">
    <location>
        <begin position="20"/>
        <end position="42"/>
    </location>
</feature>
<organism evidence="2 3">
    <name type="scientific">Apiosordaria backusii</name>
    <dbReference type="NCBI Taxonomy" id="314023"/>
    <lineage>
        <taxon>Eukaryota</taxon>
        <taxon>Fungi</taxon>
        <taxon>Dikarya</taxon>
        <taxon>Ascomycota</taxon>
        <taxon>Pezizomycotina</taxon>
        <taxon>Sordariomycetes</taxon>
        <taxon>Sordariomycetidae</taxon>
        <taxon>Sordariales</taxon>
        <taxon>Lasiosphaeriaceae</taxon>
        <taxon>Apiosordaria</taxon>
    </lineage>
</organism>
<dbReference type="AlphaFoldDB" id="A0AA40BTD5"/>
<reference evidence="2" key="1">
    <citation type="submission" date="2023-06" db="EMBL/GenBank/DDBJ databases">
        <title>Genome-scale phylogeny and comparative genomics of the fungal order Sordariales.</title>
        <authorList>
            <consortium name="Lawrence Berkeley National Laboratory"/>
            <person name="Hensen N."/>
            <person name="Bonometti L."/>
            <person name="Westerberg I."/>
            <person name="Brannstrom I.O."/>
            <person name="Guillou S."/>
            <person name="Cros-Aarteil S."/>
            <person name="Calhoun S."/>
            <person name="Haridas S."/>
            <person name="Kuo A."/>
            <person name="Mondo S."/>
            <person name="Pangilinan J."/>
            <person name="Riley R."/>
            <person name="Labutti K."/>
            <person name="Andreopoulos B."/>
            <person name="Lipzen A."/>
            <person name="Chen C."/>
            <person name="Yanf M."/>
            <person name="Daum C."/>
            <person name="Ng V."/>
            <person name="Clum A."/>
            <person name="Steindorff A."/>
            <person name="Ohm R."/>
            <person name="Martin F."/>
            <person name="Silar P."/>
            <person name="Natvig D."/>
            <person name="Lalanne C."/>
            <person name="Gautier V."/>
            <person name="Ament-Velasquez S.L."/>
            <person name="Kruys A."/>
            <person name="Hutchinson M.I."/>
            <person name="Powell A.J."/>
            <person name="Barry K."/>
            <person name="Miller A.N."/>
            <person name="Grigoriev I.V."/>
            <person name="Debuchy R."/>
            <person name="Gladieux P."/>
            <person name="Thoren M.H."/>
            <person name="Johannesson H."/>
        </authorList>
    </citation>
    <scope>NUCLEOTIDE SEQUENCE</scope>
    <source>
        <strain evidence="2">CBS 540.89</strain>
    </source>
</reference>
<name>A0AA40BTD5_9PEZI</name>
<dbReference type="EMBL" id="JAUKTV010000004">
    <property type="protein sequence ID" value="KAK0739963.1"/>
    <property type="molecule type" value="Genomic_DNA"/>
</dbReference>
<keyword evidence="1" id="KW-1133">Transmembrane helix</keyword>
<evidence type="ECO:0000313" key="2">
    <source>
        <dbReference type="EMBL" id="KAK0739963.1"/>
    </source>
</evidence>
<evidence type="ECO:0000313" key="3">
    <source>
        <dbReference type="Proteomes" id="UP001172159"/>
    </source>
</evidence>
<keyword evidence="3" id="KW-1185">Reference proteome</keyword>